<evidence type="ECO:0000313" key="1">
    <source>
        <dbReference type="EMBL" id="KAL1252355.1"/>
    </source>
</evidence>
<name>A0ABR3LJ67_9TELE</name>
<reference evidence="1 2" key="1">
    <citation type="submission" date="2023-09" db="EMBL/GenBank/DDBJ databases">
        <authorList>
            <person name="Wang M."/>
        </authorList>
    </citation>
    <scope>NUCLEOTIDE SEQUENCE [LARGE SCALE GENOMIC DNA]</scope>
    <source>
        <strain evidence="1">GT-2023</strain>
        <tissue evidence="1">Liver</tissue>
    </source>
</reference>
<dbReference type="Proteomes" id="UP001558613">
    <property type="component" value="Unassembled WGS sequence"/>
</dbReference>
<organism evidence="1 2">
    <name type="scientific">Cirrhinus molitorella</name>
    <name type="common">mud carp</name>
    <dbReference type="NCBI Taxonomy" id="172907"/>
    <lineage>
        <taxon>Eukaryota</taxon>
        <taxon>Metazoa</taxon>
        <taxon>Chordata</taxon>
        <taxon>Craniata</taxon>
        <taxon>Vertebrata</taxon>
        <taxon>Euteleostomi</taxon>
        <taxon>Actinopterygii</taxon>
        <taxon>Neopterygii</taxon>
        <taxon>Teleostei</taxon>
        <taxon>Ostariophysi</taxon>
        <taxon>Cypriniformes</taxon>
        <taxon>Cyprinidae</taxon>
        <taxon>Labeoninae</taxon>
        <taxon>Labeonini</taxon>
        <taxon>Cirrhinus</taxon>
    </lineage>
</organism>
<proteinExistence type="predicted"/>
<evidence type="ECO:0000313" key="2">
    <source>
        <dbReference type="Proteomes" id="UP001558613"/>
    </source>
</evidence>
<gene>
    <name evidence="1" type="ORF">QQF64_017048</name>
</gene>
<sequence>MHWTGVTKRFISKWSSLVVLVPDGMEHLGFVEWRLFQQPSFLQTDASGVGSRAALLQEIGDCRSQAFLSQISLRDAIL</sequence>
<protein>
    <submittedName>
        <fullName evidence="1">Uncharacterized protein</fullName>
    </submittedName>
</protein>
<dbReference type="EMBL" id="JAYMGO010000021">
    <property type="protein sequence ID" value="KAL1252355.1"/>
    <property type="molecule type" value="Genomic_DNA"/>
</dbReference>
<accession>A0ABR3LJ67</accession>
<comment type="caution">
    <text evidence="1">The sequence shown here is derived from an EMBL/GenBank/DDBJ whole genome shotgun (WGS) entry which is preliminary data.</text>
</comment>
<keyword evidence="2" id="KW-1185">Reference proteome</keyword>